<dbReference type="GO" id="GO:0008967">
    <property type="term" value="F:phosphoglycolate phosphatase activity"/>
    <property type="evidence" value="ECO:0007669"/>
    <property type="project" value="UniProtKB-EC"/>
</dbReference>
<comment type="catalytic activity">
    <reaction evidence="1">
        <text>2-phosphoglycolate + H2O = glycolate + phosphate</text>
        <dbReference type="Rhea" id="RHEA:14369"/>
        <dbReference type="ChEBI" id="CHEBI:15377"/>
        <dbReference type="ChEBI" id="CHEBI:29805"/>
        <dbReference type="ChEBI" id="CHEBI:43474"/>
        <dbReference type="ChEBI" id="CHEBI:58033"/>
        <dbReference type="EC" id="3.1.3.18"/>
    </reaction>
</comment>
<accession>A0A238LIQ3</accession>
<comment type="pathway">
    <text evidence="2">Organic acid metabolism; glycolate biosynthesis; glycolate from 2-phosphoglycolate: step 1/1.</text>
</comment>
<keyword evidence="5" id="KW-0378">Hydrolase</keyword>
<protein>
    <recommendedName>
        <fullName evidence="4">phosphoglycolate phosphatase</fullName>
        <ecNumber evidence="4">3.1.3.18</ecNumber>
    </recommendedName>
</protein>
<evidence type="ECO:0000256" key="2">
    <source>
        <dbReference type="ARBA" id="ARBA00004818"/>
    </source>
</evidence>
<evidence type="ECO:0000256" key="3">
    <source>
        <dbReference type="ARBA" id="ARBA00006171"/>
    </source>
</evidence>
<dbReference type="InterPro" id="IPR050155">
    <property type="entry name" value="HAD-like_hydrolase_sf"/>
</dbReference>
<evidence type="ECO:0000313" key="5">
    <source>
        <dbReference type="EMBL" id="SMY08750.1"/>
    </source>
</evidence>
<dbReference type="EC" id="3.1.3.18" evidence="4"/>
<evidence type="ECO:0000313" key="6">
    <source>
        <dbReference type="Proteomes" id="UP000201613"/>
    </source>
</evidence>
<dbReference type="PANTHER" id="PTHR43434:SF1">
    <property type="entry name" value="PHOSPHOGLYCOLATE PHOSPHATASE"/>
    <property type="match status" value="1"/>
</dbReference>
<dbReference type="SUPFAM" id="SSF56784">
    <property type="entry name" value="HAD-like"/>
    <property type="match status" value="1"/>
</dbReference>
<proteinExistence type="inferred from homology"/>
<dbReference type="InterPro" id="IPR036412">
    <property type="entry name" value="HAD-like_sf"/>
</dbReference>
<dbReference type="SFLD" id="SFLDS00003">
    <property type="entry name" value="Haloacid_Dehalogenase"/>
    <property type="match status" value="1"/>
</dbReference>
<dbReference type="Pfam" id="PF00702">
    <property type="entry name" value="Hydrolase"/>
    <property type="match status" value="1"/>
</dbReference>
<dbReference type="RefSeq" id="WP_245820545.1">
    <property type="nucleotide sequence ID" value="NZ_FXZK01000005.1"/>
</dbReference>
<comment type="similarity">
    <text evidence="3">Belongs to the HAD-like hydrolase superfamily. CbbY/CbbZ/Gph/YieH family.</text>
</comment>
<dbReference type="Gene3D" id="3.40.50.1000">
    <property type="entry name" value="HAD superfamily/HAD-like"/>
    <property type="match status" value="1"/>
</dbReference>
<sequence length="234" mass="24328">MSAPPIQAVVFDKDGTLFDFHATWSAWCQNFLISEAKGDSVRLAALADALGYDLAGHRFLPHSIVIAHTTEEIAQALLPLFPDDTRRGLSDRMNGIAEDVPQTPATDLAPFLTELRGMGLALGVATNDAEAPARAHLAAAGVEPLFDFIAGYDSGFGGKPAPGQLLAFAKAAGAAPAACLMVGDSRHDLVAARAAGMRPVGVLTGLARAEDLAPLAEVVLPSIATLPAWIAAQR</sequence>
<reference evidence="5 6" key="1">
    <citation type="submission" date="2017-05" db="EMBL/GenBank/DDBJ databases">
        <authorList>
            <person name="Song R."/>
            <person name="Chenine A.L."/>
            <person name="Ruprecht R.M."/>
        </authorList>
    </citation>
    <scope>NUCLEOTIDE SEQUENCE [LARGE SCALE GENOMIC DNA]</scope>
    <source>
        <strain evidence="5 6">CECT 8899</strain>
    </source>
</reference>
<dbReference type="Proteomes" id="UP000201613">
    <property type="component" value="Unassembled WGS sequence"/>
</dbReference>
<evidence type="ECO:0000256" key="1">
    <source>
        <dbReference type="ARBA" id="ARBA00000830"/>
    </source>
</evidence>
<dbReference type="AlphaFoldDB" id="A0A238LIQ3"/>
<gene>
    <name evidence="5" type="primary">gph_1</name>
    <name evidence="5" type="ORF">LOM8899_02906</name>
</gene>
<dbReference type="CDD" id="cd01427">
    <property type="entry name" value="HAD_like"/>
    <property type="match status" value="1"/>
</dbReference>
<dbReference type="InterPro" id="IPR023198">
    <property type="entry name" value="PGP-like_dom2"/>
</dbReference>
<dbReference type="Gene3D" id="1.10.150.240">
    <property type="entry name" value="Putative phosphatase, domain 2"/>
    <property type="match status" value="1"/>
</dbReference>
<evidence type="ECO:0000256" key="4">
    <source>
        <dbReference type="ARBA" id="ARBA00013078"/>
    </source>
</evidence>
<dbReference type="GO" id="GO:0006281">
    <property type="term" value="P:DNA repair"/>
    <property type="evidence" value="ECO:0007669"/>
    <property type="project" value="TreeGrafter"/>
</dbReference>
<dbReference type="InterPro" id="IPR023214">
    <property type="entry name" value="HAD_sf"/>
</dbReference>
<name>A0A238LIQ3_9RHOB</name>
<dbReference type="InterPro" id="IPR006439">
    <property type="entry name" value="HAD-SF_hydro_IA"/>
</dbReference>
<dbReference type="PANTHER" id="PTHR43434">
    <property type="entry name" value="PHOSPHOGLYCOLATE PHOSPHATASE"/>
    <property type="match status" value="1"/>
</dbReference>
<organism evidence="5 6">
    <name type="scientific">Flavimaricola marinus</name>
    <dbReference type="NCBI Taxonomy" id="1819565"/>
    <lineage>
        <taxon>Bacteria</taxon>
        <taxon>Pseudomonadati</taxon>
        <taxon>Pseudomonadota</taxon>
        <taxon>Alphaproteobacteria</taxon>
        <taxon>Rhodobacterales</taxon>
        <taxon>Paracoccaceae</taxon>
        <taxon>Flavimaricola</taxon>
    </lineage>
</organism>
<dbReference type="NCBIfam" id="TIGR01549">
    <property type="entry name" value="HAD-SF-IA-v1"/>
    <property type="match status" value="1"/>
</dbReference>
<dbReference type="PRINTS" id="PR00413">
    <property type="entry name" value="HADHALOGNASE"/>
</dbReference>
<dbReference type="EMBL" id="FXZK01000005">
    <property type="protein sequence ID" value="SMY08750.1"/>
    <property type="molecule type" value="Genomic_DNA"/>
</dbReference>
<keyword evidence="6" id="KW-1185">Reference proteome</keyword>
<dbReference type="SFLD" id="SFLDG01129">
    <property type="entry name" value="C1.5:_HAD__Beta-PGM__Phosphata"/>
    <property type="match status" value="1"/>
</dbReference>